<feature type="region of interest" description="Disordered" evidence="1">
    <location>
        <begin position="1"/>
        <end position="25"/>
    </location>
</feature>
<name>M7BLF7_CHEMY</name>
<gene>
    <name evidence="2" type="ORF">UY3_04818</name>
</gene>
<evidence type="ECO:0000313" key="3">
    <source>
        <dbReference type="Proteomes" id="UP000031443"/>
    </source>
</evidence>
<organism evidence="2 3">
    <name type="scientific">Chelonia mydas</name>
    <name type="common">Green sea-turtle</name>
    <name type="synonym">Chelonia agassizi</name>
    <dbReference type="NCBI Taxonomy" id="8469"/>
    <lineage>
        <taxon>Eukaryota</taxon>
        <taxon>Metazoa</taxon>
        <taxon>Chordata</taxon>
        <taxon>Craniata</taxon>
        <taxon>Vertebrata</taxon>
        <taxon>Euteleostomi</taxon>
        <taxon>Archelosauria</taxon>
        <taxon>Testudinata</taxon>
        <taxon>Testudines</taxon>
        <taxon>Cryptodira</taxon>
        <taxon>Durocryptodira</taxon>
        <taxon>Americhelydia</taxon>
        <taxon>Chelonioidea</taxon>
        <taxon>Cheloniidae</taxon>
        <taxon>Chelonia</taxon>
    </lineage>
</organism>
<keyword evidence="3" id="KW-1185">Reference proteome</keyword>
<dbReference type="Proteomes" id="UP000031443">
    <property type="component" value="Unassembled WGS sequence"/>
</dbReference>
<protein>
    <submittedName>
        <fullName evidence="2">Uncharacterized protein</fullName>
    </submittedName>
</protein>
<dbReference type="AlphaFoldDB" id="M7BLF7"/>
<dbReference type="EMBL" id="KB520915">
    <property type="protein sequence ID" value="EMP38059.1"/>
    <property type="molecule type" value="Genomic_DNA"/>
</dbReference>
<evidence type="ECO:0000256" key="1">
    <source>
        <dbReference type="SAM" id="MobiDB-lite"/>
    </source>
</evidence>
<accession>M7BLF7</accession>
<evidence type="ECO:0000313" key="2">
    <source>
        <dbReference type="EMBL" id="EMP38059.1"/>
    </source>
</evidence>
<proteinExistence type="predicted"/>
<sequence length="51" mass="5786">MPLPVEATPPAQDSGVPKKDQWDTSSNYRPVSLMLILSKIMEWAIWESVNK</sequence>
<reference evidence="3" key="1">
    <citation type="journal article" date="2013" name="Nat. Genet.">
        <title>The draft genomes of soft-shell turtle and green sea turtle yield insights into the development and evolution of the turtle-specific body plan.</title>
        <authorList>
            <person name="Wang Z."/>
            <person name="Pascual-Anaya J."/>
            <person name="Zadissa A."/>
            <person name="Li W."/>
            <person name="Niimura Y."/>
            <person name="Huang Z."/>
            <person name="Li C."/>
            <person name="White S."/>
            <person name="Xiong Z."/>
            <person name="Fang D."/>
            <person name="Wang B."/>
            <person name="Ming Y."/>
            <person name="Chen Y."/>
            <person name="Zheng Y."/>
            <person name="Kuraku S."/>
            <person name="Pignatelli M."/>
            <person name="Herrero J."/>
            <person name="Beal K."/>
            <person name="Nozawa M."/>
            <person name="Li Q."/>
            <person name="Wang J."/>
            <person name="Zhang H."/>
            <person name="Yu L."/>
            <person name="Shigenobu S."/>
            <person name="Wang J."/>
            <person name="Liu J."/>
            <person name="Flicek P."/>
            <person name="Searle S."/>
            <person name="Wang J."/>
            <person name="Kuratani S."/>
            <person name="Yin Y."/>
            <person name="Aken B."/>
            <person name="Zhang G."/>
            <person name="Irie N."/>
        </authorList>
    </citation>
    <scope>NUCLEOTIDE SEQUENCE [LARGE SCALE GENOMIC DNA]</scope>
</reference>